<reference evidence="2 3" key="2">
    <citation type="submission" date="2016-08" db="EMBL/GenBank/DDBJ databases">
        <title>Pervasive Adenine N6-methylation of Active Genes in Fungi.</title>
        <authorList>
            <consortium name="DOE Joint Genome Institute"/>
            <person name="Mondo S.J."/>
            <person name="Dannebaum R.O."/>
            <person name="Kuo R.C."/>
            <person name="Labutti K."/>
            <person name="Haridas S."/>
            <person name="Kuo A."/>
            <person name="Salamov A."/>
            <person name="Ahrendt S.R."/>
            <person name="Lipzen A."/>
            <person name="Sullivan W."/>
            <person name="Andreopoulos W.B."/>
            <person name="Clum A."/>
            <person name="Lindquist E."/>
            <person name="Daum C."/>
            <person name="Ramamoorthy G.K."/>
            <person name="Gryganskyi A."/>
            <person name="Culley D."/>
            <person name="Magnuson J.K."/>
            <person name="James T.Y."/>
            <person name="O'Malley M.A."/>
            <person name="Stajich J.E."/>
            <person name="Spatafora J.W."/>
            <person name="Visel A."/>
            <person name="Grigoriev I.V."/>
        </authorList>
    </citation>
    <scope>NUCLEOTIDE SEQUENCE [LARGE SCALE GENOMIC DNA]</scope>
    <source>
        <strain evidence="2 3">S4</strain>
    </source>
</reference>
<evidence type="ECO:0000256" key="1">
    <source>
        <dbReference type="SAM" id="SignalP"/>
    </source>
</evidence>
<dbReference type="InterPro" id="IPR014867">
    <property type="entry name" value="Spore_coat_CotH_CotH2/3/7"/>
</dbReference>
<proteinExistence type="predicted"/>
<dbReference type="EMBL" id="MCFG01000239">
    <property type="protein sequence ID" value="ORX77672.1"/>
    <property type="molecule type" value="Genomic_DNA"/>
</dbReference>
<evidence type="ECO:0000313" key="3">
    <source>
        <dbReference type="Proteomes" id="UP000193944"/>
    </source>
</evidence>
<evidence type="ECO:0008006" key="4">
    <source>
        <dbReference type="Google" id="ProtNLM"/>
    </source>
</evidence>
<evidence type="ECO:0000313" key="2">
    <source>
        <dbReference type="EMBL" id="ORX77672.1"/>
    </source>
</evidence>
<name>A0A1Y1WW33_9FUNG</name>
<gene>
    <name evidence="2" type="ORF">BCR32DRAFT_295493</name>
</gene>
<keyword evidence="3" id="KW-1185">Reference proteome</keyword>
<accession>A0A1Y1WW33</accession>
<protein>
    <recommendedName>
        <fullName evidence="4">Coth-domain-containing protein</fullName>
    </recommendedName>
</protein>
<feature type="chain" id="PRO_5013344987" description="Coth-domain-containing protein" evidence="1">
    <location>
        <begin position="17"/>
        <end position="1006"/>
    </location>
</feature>
<sequence length="1006" mass="119893">MLKLLILLICLNVYSASNLNSFIQKGQRAELFELTDNEVGTLRITLPEKEFDTFKSIMKSYDDENENEDEDDYDDYDENDFENYELIENEKITFNSLEEIISSIKQDITEKLQILKKGNYNEIYPGYNFQENLSELKINKNGYPQFNLEEILKNYDFNVNHYENFFLDDYDKIQIHIYKSNSKFSLNKILMKLSTLNVNENTNLNEDFENLIHFVKEHTNNYNDLINEIFEKEKENILTTINRIEKGNFKEVFSAYNIQKILPELNINENGFPQLNTTEILSGYIFNTEDYTDYYIIKDSNFFERDLLHSQLLQSNPEFNLESILQRISKLKISNVTKINPEFGDFLFEFQQYYNTFDYRYQYLLYIVQKMKETMQQLKIGNYKEIYPGYHFNSILPELNIGEDGYAHFNEDNILQGFDFDVNHYNFNNEIESQIYNSNPNFNFNRIFLKILELEISDDAEIDQNFENFIEILKRDYNVPSTFKDFVRHVKQEVRRRVTQISKGNFKEIFPSYNFNEKLSELKIGEDGYPHLNINEIFKGFDFDVNHYLEYDASNGYNYELYNQLFTSNPNFNLKKIYEEIAELNISNDNNIKMDPEFEKLMNEIVIGKINNSDDDDIYKNFKTKNASMTFEINGTQSNFNQITFSVGGRSSRSYSKLGYNIKINGKNKLYGLKQIRLRSDFTEPTYLRTKLITDIHNRLGLPSISSNFVNLYINNENMGLYILMDVYKKSWIESVYNEKDTKLLYKCEMPSKLSIADSVNNCYNENEYIRDKTEWKQFLTTLDNAKSASDIEGIFEIDHFLTEIAIDYLTGSWDHMIHNGHNYYMYKQPENGKWIYLSFDFDFDFGIYSEYTFNVIYGEDHLNKIINNLENISFSEWSIPHHLLDILIFKDSRRFEKILKEIIEKVFNPTILYQRIDDLKELIKPYVIIDKTVNEEGKYPGRINENGIDHHFSMEQWEGNTEYEIVESNDGFKYYGLKYWILNRYQYVCDNYNIECDSVFYLNNE</sequence>
<dbReference type="OrthoDB" id="10549408at2759"/>
<organism evidence="2 3">
    <name type="scientific">Anaeromyces robustus</name>
    <dbReference type="NCBI Taxonomy" id="1754192"/>
    <lineage>
        <taxon>Eukaryota</taxon>
        <taxon>Fungi</taxon>
        <taxon>Fungi incertae sedis</taxon>
        <taxon>Chytridiomycota</taxon>
        <taxon>Chytridiomycota incertae sedis</taxon>
        <taxon>Neocallimastigomycetes</taxon>
        <taxon>Neocallimastigales</taxon>
        <taxon>Neocallimastigaceae</taxon>
        <taxon>Anaeromyces</taxon>
    </lineage>
</organism>
<dbReference type="AlphaFoldDB" id="A0A1Y1WW33"/>
<feature type="signal peptide" evidence="1">
    <location>
        <begin position="1"/>
        <end position="16"/>
    </location>
</feature>
<dbReference type="PANTHER" id="PTHR40050">
    <property type="entry name" value="INNER SPORE COAT PROTEIN H"/>
    <property type="match status" value="1"/>
</dbReference>
<reference evidence="2 3" key="1">
    <citation type="submission" date="2016-08" db="EMBL/GenBank/DDBJ databases">
        <title>A Parts List for Fungal Cellulosomes Revealed by Comparative Genomics.</title>
        <authorList>
            <consortium name="DOE Joint Genome Institute"/>
            <person name="Haitjema C.H."/>
            <person name="Gilmore S.P."/>
            <person name="Henske J.K."/>
            <person name="Solomon K.V."/>
            <person name="De Groot R."/>
            <person name="Kuo A."/>
            <person name="Mondo S.J."/>
            <person name="Salamov A.A."/>
            <person name="Labutti K."/>
            <person name="Zhao Z."/>
            <person name="Chiniquy J."/>
            <person name="Barry K."/>
            <person name="Brewer H.M."/>
            <person name="Purvine S.O."/>
            <person name="Wright A.T."/>
            <person name="Boxma B."/>
            <person name="Van Alen T."/>
            <person name="Hackstein J.H."/>
            <person name="Baker S.E."/>
            <person name="Grigoriev I.V."/>
            <person name="O'Malley M.A."/>
        </authorList>
    </citation>
    <scope>NUCLEOTIDE SEQUENCE [LARGE SCALE GENOMIC DNA]</scope>
    <source>
        <strain evidence="2 3">S4</strain>
    </source>
</reference>
<dbReference type="Pfam" id="PF08757">
    <property type="entry name" value="CotH"/>
    <property type="match status" value="1"/>
</dbReference>
<dbReference type="PANTHER" id="PTHR40050:SF1">
    <property type="entry name" value="INNER SPORE COAT PROTEIN H"/>
    <property type="match status" value="1"/>
</dbReference>
<dbReference type="Proteomes" id="UP000193944">
    <property type="component" value="Unassembled WGS sequence"/>
</dbReference>
<comment type="caution">
    <text evidence="2">The sequence shown here is derived from an EMBL/GenBank/DDBJ whole genome shotgun (WGS) entry which is preliminary data.</text>
</comment>
<keyword evidence="1" id="KW-0732">Signal</keyword>